<organism evidence="8 9">
    <name type="scientific">Anolis carolinensis</name>
    <name type="common">Green anole</name>
    <name type="synonym">American chameleon</name>
    <dbReference type="NCBI Taxonomy" id="28377"/>
    <lineage>
        <taxon>Eukaryota</taxon>
        <taxon>Metazoa</taxon>
        <taxon>Chordata</taxon>
        <taxon>Craniata</taxon>
        <taxon>Vertebrata</taxon>
        <taxon>Euteleostomi</taxon>
        <taxon>Lepidosauria</taxon>
        <taxon>Squamata</taxon>
        <taxon>Bifurcata</taxon>
        <taxon>Unidentata</taxon>
        <taxon>Episquamata</taxon>
        <taxon>Toxicofera</taxon>
        <taxon>Iguania</taxon>
        <taxon>Dactyloidae</taxon>
        <taxon>Anolis</taxon>
    </lineage>
</organism>
<dbReference type="Gene3D" id="2.60.40.10">
    <property type="entry name" value="Immunoglobulins"/>
    <property type="match status" value="2"/>
</dbReference>
<feature type="transmembrane region" description="Helical" evidence="6">
    <location>
        <begin position="200"/>
        <end position="219"/>
    </location>
</feature>
<dbReference type="KEGG" id="acs:103280218"/>
<dbReference type="AlphaFoldDB" id="A0A803STY1"/>
<gene>
    <name evidence="8" type="primary">LOC103280218</name>
</gene>
<reference evidence="8" key="2">
    <citation type="submission" date="2025-08" db="UniProtKB">
        <authorList>
            <consortium name="Ensembl"/>
        </authorList>
    </citation>
    <scope>IDENTIFICATION</scope>
</reference>
<dbReference type="FunFam" id="2.60.40.10:FF:000033">
    <property type="entry name" value="Killer cell immunoglobulin-like receptor"/>
    <property type="match status" value="1"/>
</dbReference>
<dbReference type="InParanoid" id="A0A803STY1"/>
<keyword evidence="1" id="KW-0677">Repeat</keyword>
<dbReference type="InterPro" id="IPR003599">
    <property type="entry name" value="Ig_sub"/>
</dbReference>
<dbReference type="SMART" id="SM00409">
    <property type="entry name" value="IG"/>
    <property type="match status" value="1"/>
</dbReference>
<evidence type="ECO:0000313" key="8">
    <source>
        <dbReference type="Ensembl" id="ENSACAP00000026421.1"/>
    </source>
</evidence>
<dbReference type="OrthoDB" id="9049780at2759"/>
<evidence type="ECO:0000256" key="6">
    <source>
        <dbReference type="SAM" id="Phobius"/>
    </source>
</evidence>
<keyword evidence="3" id="KW-0325">Glycoprotein</keyword>
<evidence type="ECO:0000256" key="1">
    <source>
        <dbReference type="ARBA" id="ARBA00022737"/>
    </source>
</evidence>
<sequence>MTRLGSNINILCRAHDLNNTFHLNSTFYLYKIYNIENTGDEKDHRPQIMQPDNHTAEFSVSIVKEEQGGKYHCSYKPPSGPLMSEPSDSLTIFIVDPKLDRPTISMSGNTMTGENVTISCTVSRVKINFYLHKNGNPIPGLAMKTNFDMGQFSIINISLEHSGNYTCSYTVGDNLFVYSPPSEILQLLVSEEPDYTMANIIHCVIGALILLLLGCLMTLDFYSTNVYEVNPQQCSKEESMGGPTLSPALDADPDPAPPTNQE</sequence>
<dbReference type="InterPro" id="IPR050412">
    <property type="entry name" value="Ig-like_Receptors_ImmuneReg"/>
</dbReference>
<reference evidence="8" key="1">
    <citation type="submission" date="2009-12" db="EMBL/GenBank/DDBJ databases">
        <title>The Genome Sequence of Anolis carolinensis (Green Anole Lizard).</title>
        <authorList>
            <consortium name="The Genome Sequencing Platform"/>
            <person name="Di Palma F."/>
            <person name="Alfoldi J."/>
            <person name="Heiman D."/>
            <person name="Young S."/>
            <person name="Grabherr M."/>
            <person name="Johnson J."/>
            <person name="Lander E.S."/>
            <person name="Lindblad-Toh K."/>
        </authorList>
    </citation>
    <scope>NUCLEOTIDE SEQUENCE [LARGE SCALE GENOMIC DNA]</scope>
    <source>
        <strain evidence="8">JBL SC #1</strain>
    </source>
</reference>
<keyword evidence="6" id="KW-0812">Transmembrane</keyword>
<evidence type="ECO:0000256" key="3">
    <source>
        <dbReference type="ARBA" id="ARBA00023180"/>
    </source>
</evidence>
<keyword evidence="4" id="KW-0393">Immunoglobulin domain</keyword>
<evidence type="ECO:0000256" key="4">
    <source>
        <dbReference type="ARBA" id="ARBA00023319"/>
    </source>
</evidence>
<dbReference type="InterPro" id="IPR007110">
    <property type="entry name" value="Ig-like_dom"/>
</dbReference>
<keyword evidence="9" id="KW-1185">Reference proteome</keyword>
<dbReference type="GeneTree" id="ENSGT01030000239030"/>
<feature type="region of interest" description="Disordered" evidence="5">
    <location>
        <begin position="235"/>
        <end position="262"/>
    </location>
</feature>
<dbReference type="GeneID" id="103280218"/>
<dbReference type="InterPro" id="IPR013783">
    <property type="entry name" value="Ig-like_fold"/>
</dbReference>
<keyword evidence="2" id="KW-1015">Disulfide bond</keyword>
<dbReference type="Proteomes" id="UP000001646">
    <property type="component" value="Unplaced"/>
</dbReference>
<evidence type="ECO:0000259" key="7">
    <source>
        <dbReference type="PROSITE" id="PS50835"/>
    </source>
</evidence>
<evidence type="ECO:0000256" key="2">
    <source>
        <dbReference type="ARBA" id="ARBA00023157"/>
    </source>
</evidence>
<name>A0A803STY1_ANOCA</name>
<accession>A0A803STY1</accession>
<keyword evidence="6" id="KW-1133">Transmembrane helix</keyword>
<keyword evidence="6" id="KW-0472">Membrane</keyword>
<dbReference type="Pfam" id="PF13895">
    <property type="entry name" value="Ig_2"/>
    <property type="match status" value="1"/>
</dbReference>
<protein>
    <recommendedName>
        <fullName evidence="7">Ig-like domain-containing protein</fullName>
    </recommendedName>
</protein>
<dbReference type="PROSITE" id="PS50835">
    <property type="entry name" value="IG_LIKE"/>
    <property type="match status" value="1"/>
</dbReference>
<dbReference type="GO" id="GO:0002764">
    <property type="term" value="P:immune response-regulating signaling pathway"/>
    <property type="evidence" value="ECO:0000318"/>
    <property type="project" value="GO_Central"/>
</dbReference>
<reference evidence="8" key="3">
    <citation type="submission" date="2025-09" db="UniProtKB">
        <authorList>
            <consortium name="Ensembl"/>
        </authorList>
    </citation>
    <scope>IDENTIFICATION</scope>
</reference>
<dbReference type="InterPro" id="IPR036179">
    <property type="entry name" value="Ig-like_dom_sf"/>
</dbReference>
<dbReference type="PANTHER" id="PTHR11738:SF186">
    <property type="entry name" value="OSTEOCLAST-ASSOCIATED IMMUNOGLOBULIN-LIKE RECEPTOR"/>
    <property type="match status" value="1"/>
</dbReference>
<evidence type="ECO:0000313" key="9">
    <source>
        <dbReference type="Proteomes" id="UP000001646"/>
    </source>
</evidence>
<proteinExistence type="predicted"/>
<evidence type="ECO:0000256" key="5">
    <source>
        <dbReference type="SAM" id="MobiDB-lite"/>
    </source>
</evidence>
<dbReference type="SUPFAM" id="SSF48726">
    <property type="entry name" value="Immunoglobulin"/>
    <property type="match status" value="2"/>
</dbReference>
<dbReference type="PANTHER" id="PTHR11738">
    <property type="entry name" value="MHC CLASS I NK CELL RECEPTOR"/>
    <property type="match status" value="1"/>
</dbReference>
<feature type="domain" description="Ig-like" evidence="7">
    <location>
        <begin position="102"/>
        <end position="167"/>
    </location>
</feature>
<dbReference type="Ensembl" id="ENSACAT00000045429.1">
    <property type="protein sequence ID" value="ENSACAP00000026421.1"/>
    <property type="gene ID" value="ENSACAG00000041617.1"/>
</dbReference>